<dbReference type="InterPro" id="IPR036887">
    <property type="entry name" value="HTH_APSES_sf"/>
</dbReference>
<dbReference type="InterPro" id="IPR003163">
    <property type="entry name" value="Tscrpt_reg_HTH_APSES-type"/>
</dbReference>
<evidence type="ECO:0000313" key="3">
    <source>
        <dbReference type="EMBL" id="EIE80042.1"/>
    </source>
</evidence>
<keyword evidence="4" id="KW-1185">Reference proteome</keyword>
<dbReference type="Pfam" id="PF25318">
    <property type="entry name" value="WHD_GDS1"/>
    <property type="match status" value="1"/>
</dbReference>
<name>I1BV12_RHIO9</name>
<feature type="compositionally biased region" description="Acidic residues" evidence="1">
    <location>
        <begin position="81"/>
        <end position="90"/>
    </location>
</feature>
<reference evidence="3 4" key="1">
    <citation type="journal article" date="2009" name="PLoS Genet.">
        <title>Genomic analysis of the basal lineage fungus Rhizopus oryzae reveals a whole-genome duplication.</title>
        <authorList>
            <person name="Ma L.-J."/>
            <person name="Ibrahim A.S."/>
            <person name="Skory C."/>
            <person name="Grabherr M.G."/>
            <person name="Burger G."/>
            <person name="Butler M."/>
            <person name="Elias M."/>
            <person name="Idnurm A."/>
            <person name="Lang B.F."/>
            <person name="Sone T."/>
            <person name="Abe A."/>
            <person name="Calvo S.E."/>
            <person name="Corrochano L.M."/>
            <person name="Engels R."/>
            <person name="Fu J."/>
            <person name="Hansberg W."/>
            <person name="Kim J.-M."/>
            <person name="Kodira C.D."/>
            <person name="Koehrsen M.J."/>
            <person name="Liu B."/>
            <person name="Miranda-Saavedra D."/>
            <person name="O'Leary S."/>
            <person name="Ortiz-Castellanos L."/>
            <person name="Poulter R."/>
            <person name="Rodriguez-Romero J."/>
            <person name="Ruiz-Herrera J."/>
            <person name="Shen Y.-Q."/>
            <person name="Zeng Q."/>
            <person name="Galagan J."/>
            <person name="Birren B.W."/>
            <person name="Cuomo C.A."/>
            <person name="Wickes B.L."/>
        </authorList>
    </citation>
    <scope>NUCLEOTIDE SEQUENCE [LARGE SCALE GENOMIC DNA]</scope>
    <source>
        <strain evidence="4">RA 99-880 / ATCC MYA-4621 / FGSC 9543 / NRRL 43880</strain>
    </source>
</reference>
<organism evidence="3 4">
    <name type="scientific">Rhizopus delemar (strain RA 99-880 / ATCC MYA-4621 / FGSC 9543 / NRRL 43880)</name>
    <name type="common">Mucormycosis agent</name>
    <name type="synonym">Rhizopus arrhizus var. delemar</name>
    <dbReference type="NCBI Taxonomy" id="246409"/>
    <lineage>
        <taxon>Eukaryota</taxon>
        <taxon>Fungi</taxon>
        <taxon>Fungi incertae sedis</taxon>
        <taxon>Mucoromycota</taxon>
        <taxon>Mucoromycotina</taxon>
        <taxon>Mucoromycetes</taxon>
        <taxon>Mucorales</taxon>
        <taxon>Mucorineae</taxon>
        <taxon>Rhizopodaceae</taxon>
        <taxon>Rhizopus</taxon>
    </lineage>
</organism>
<dbReference type="SUPFAM" id="SSF54616">
    <property type="entry name" value="DNA-binding domain of Mlu1-box binding protein MBP1"/>
    <property type="match status" value="1"/>
</dbReference>
<dbReference type="EMBL" id="CH476734">
    <property type="protein sequence ID" value="EIE80042.1"/>
    <property type="molecule type" value="Genomic_DNA"/>
</dbReference>
<feature type="region of interest" description="Disordered" evidence="1">
    <location>
        <begin position="506"/>
        <end position="526"/>
    </location>
</feature>
<feature type="compositionally biased region" description="Basic and acidic residues" evidence="1">
    <location>
        <begin position="319"/>
        <end position="360"/>
    </location>
</feature>
<feature type="compositionally biased region" description="Basic and acidic residues" evidence="1">
    <location>
        <begin position="777"/>
        <end position="787"/>
    </location>
</feature>
<protein>
    <recommendedName>
        <fullName evidence="2">HTH APSES-type domain-containing protein</fullName>
    </recommendedName>
</protein>
<feature type="compositionally biased region" description="Basic residues" evidence="1">
    <location>
        <begin position="867"/>
        <end position="876"/>
    </location>
</feature>
<dbReference type="OMA" id="TRIISAC"/>
<evidence type="ECO:0000259" key="2">
    <source>
        <dbReference type="PROSITE" id="PS51299"/>
    </source>
</evidence>
<proteinExistence type="predicted"/>
<dbReference type="PROSITE" id="PS51299">
    <property type="entry name" value="HTH_APSES"/>
    <property type="match status" value="1"/>
</dbReference>
<dbReference type="AlphaFoldDB" id="I1BV12"/>
<dbReference type="GO" id="GO:0003677">
    <property type="term" value="F:DNA binding"/>
    <property type="evidence" value="ECO:0007669"/>
    <property type="project" value="InterPro"/>
</dbReference>
<feature type="region of interest" description="Disordered" evidence="1">
    <location>
        <begin position="40"/>
        <end position="198"/>
    </location>
</feature>
<evidence type="ECO:0000256" key="1">
    <source>
        <dbReference type="SAM" id="MobiDB-lite"/>
    </source>
</evidence>
<gene>
    <name evidence="3" type="ORF">RO3G_04747</name>
</gene>
<feature type="compositionally biased region" description="Acidic residues" evidence="1">
    <location>
        <begin position="964"/>
        <end position="991"/>
    </location>
</feature>
<dbReference type="GeneID" id="93611718"/>
<feature type="domain" description="HTH APSES-type" evidence="2">
    <location>
        <begin position="592"/>
        <end position="702"/>
    </location>
</feature>
<evidence type="ECO:0000313" key="4">
    <source>
        <dbReference type="Proteomes" id="UP000009138"/>
    </source>
</evidence>
<accession>I1BV12</accession>
<dbReference type="Gene3D" id="3.10.260.10">
    <property type="entry name" value="Transcription regulator HTH, APSES-type DNA-binding domain"/>
    <property type="match status" value="1"/>
</dbReference>
<dbReference type="OrthoDB" id="5597783at2759"/>
<feature type="compositionally biased region" description="Low complexity" evidence="1">
    <location>
        <begin position="506"/>
        <end position="523"/>
    </location>
</feature>
<feature type="compositionally biased region" description="Basic and acidic residues" evidence="1">
    <location>
        <begin position="153"/>
        <end position="168"/>
    </location>
</feature>
<feature type="compositionally biased region" description="Polar residues" evidence="1">
    <location>
        <begin position="949"/>
        <end position="963"/>
    </location>
</feature>
<dbReference type="VEuPathDB" id="FungiDB:RO3G_04747"/>
<dbReference type="eggNOG" id="ENOG502SAHT">
    <property type="taxonomic scope" value="Eukaryota"/>
</dbReference>
<dbReference type="InterPro" id="IPR057511">
    <property type="entry name" value="WH_GDS1"/>
</dbReference>
<feature type="compositionally biased region" description="Polar residues" evidence="1">
    <location>
        <begin position="361"/>
        <end position="379"/>
    </location>
</feature>
<dbReference type="Proteomes" id="UP000009138">
    <property type="component" value="Unassembled WGS sequence"/>
</dbReference>
<feature type="compositionally biased region" description="Low complexity" evidence="1">
    <location>
        <begin position="271"/>
        <end position="280"/>
    </location>
</feature>
<feature type="compositionally biased region" description="Polar residues" evidence="1">
    <location>
        <begin position="904"/>
        <end position="914"/>
    </location>
</feature>
<sequence>MENKPSSPKELANIIVKHKYATLGGATPFATVSSRISQHFKRAAEHNPPRAPLLAKHVDQKHSRKINYSLATESVPTAPHEEEDNEEEMDLDRKPKKESLSTVTLRKAPRSRSKSQSEVNHEQEEEELSHAAKRLPGFTKQTSDDDDEEDSEHSDYHEEMLKGTKDELDIPTIRRLPRTGPNITTANAASEEPSKSSLLAAPTQEGINTRKPSFSFNSGFPGEQELWTPFSFEHDFENVLIHDPSTAHHIPFNIATPESISVSELDDYFGNSSNPSNSASKSHRKSFSSTMLGPNDKSLLQKVLLASAARGIAEKIEEQTETDIKKEETEKGSESNVKKEGIDEEIKIEQETQNKKKESSKQTITVTPPENENNANSKPSVNSSNMMNVENSEDFVKFEEDEKKDIPSSLSSMASAHTPILPAPSKKDILPANNTAPSAAAASISELLKSMNIQNINISALQQMTSNLQTLQQLSPTFDLARTMAAYMQSLSKPATTTAAATTTHINNNTSTSTSSSSTSSTTQPPSIDIKSILARFPVLEAFLRKDNNKAVPSNPISSPLASPTTDTIPNLVNVNSTDPIVNTLTPMTPAMYITVIDHIAVCVIVLEKTETTPEYRIMRRLDTGFINGTTLLAAGGIETESERSMILSFEMDRVRMPKKKSQLFGTWIPLRRAQELAITCSVQHKLGHFLDDSIESYFPSPLPIQIAARKPPATRDNRLTALALATLRSEKGGFVVPPISRSSSSSGAMAATQLQELLLTHPHKALKSSDAMLGQSDDRTKSSQKEESDDANQSDSSSLHEDESDTEVKNGILTGSALQELFTRASLAHPTHIHPKDLQKKRRHSSLPEMPDDSLEDEAEVESKVTQKHARKRSGGKWSTASNNSSSGNGDGGKLASYGIKKSASTGGSTISRRTPAGGKRAQQKKMKGEPEEMEEEVKNMVVEHKSNSSQPVDPVSISQSEENNDLETVDIDEDEDIDIGGSDFDDDLR</sequence>
<dbReference type="RefSeq" id="XP_067515438.1">
    <property type="nucleotide sequence ID" value="XM_067659337.1"/>
</dbReference>
<feature type="compositionally biased region" description="Basic and acidic residues" evidence="1">
    <location>
        <begin position="928"/>
        <end position="948"/>
    </location>
</feature>
<feature type="region of interest" description="Disordered" evidence="1">
    <location>
        <begin position="828"/>
        <end position="991"/>
    </location>
</feature>
<feature type="region of interest" description="Disordered" evidence="1">
    <location>
        <begin position="767"/>
        <end position="809"/>
    </location>
</feature>
<feature type="region of interest" description="Disordered" evidence="1">
    <location>
        <begin position="319"/>
        <end position="387"/>
    </location>
</feature>
<dbReference type="STRING" id="246409.I1BV12"/>
<feature type="compositionally biased region" description="Acidic residues" evidence="1">
    <location>
        <begin position="851"/>
        <end position="861"/>
    </location>
</feature>
<dbReference type="InParanoid" id="I1BV12"/>
<feature type="region of interest" description="Disordered" evidence="1">
    <location>
        <begin position="271"/>
        <end position="293"/>
    </location>
</feature>